<keyword evidence="3" id="KW-1185">Reference proteome</keyword>
<dbReference type="EMBL" id="JQAZ01000003">
    <property type="protein sequence ID" value="KRN32014.1"/>
    <property type="molecule type" value="Genomic_DNA"/>
</dbReference>
<comment type="caution">
    <text evidence="1">The sequence shown here is derived from an EMBL/GenBank/DDBJ whole genome shotgun (WGS) entry which is preliminary data.</text>
</comment>
<accession>A0A0R2FIN3</accession>
<sequence length="90" mass="9846">MAAQSDQVLAVVRVTFLRPTGSFDPNKDSHLAAMGKWSANSAQTAWTLQPATKDAYTVEAIETALTRNGYQDPEYQIQLIMPGTWAADES</sequence>
<dbReference type="STRING" id="81857.IV38_GL001516"/>
<name>A0A0R2FIN3_9LACO</name>
<evidence type="ECO:0000313" key="2">
    <source>
        <dbReference type="EMBL" id="KRN32014.1"/>
    </source>
</evidence>
<dbReference type="Proteomes" id="UP000051645">
    <property type="component" value="Unassembled WGS sequence"/>
</dbReference>
<dbReference type="AlphaFoldDB" id="A0A0R2FIN3"/>
<evidence type="ECO:0000313" key="4">
    <source>
        <dbReference type="Proteomes" id="UP000051751"/>
    </source>
</evidence>
<evidence type="ECO:0000313" key="3">
    <source>
        <dbReference type="Proteomes" id="UP000051645"/>
    </source>
</evidence>
<protein>
    <submittedName>
        <fullName evidence="1">Uncharacterized protein</fullName>
    </submittedName>
</protein>
<dbReference type="Proteomes" id="UP000051751">
    <property type="component" value="Unassembled WGS sequence"/>
</dbReference>
<evidence type="ECO:0000313" key="1">
    <source>
        <dbReference type="EMBL" id="KRN28514.1"/>
    </source>
</evidence>
<proteinExistence type="predicted"/>
<dbReference type="PATRIC" id="fig|81857.3.peg.1525"/>
<reference evidence="3 4" key="1">
    <citation type="journal article" date="2015" name="Genome Announc.">
        <title>Expanding the biotechnology potential of lactobacilli through comparative genomics of 213 strains and associated genera.</title>
        <authorList>
            <person name="Sun Z."/>
            <person name="Harris H.M."/>
            <person name="McCann A."/>
            <person name="Guo C."/>
            <person name="Argimon S."/>
            <person name="Zhang W."/>
            <person name="Yang X."/>
            <person name="Jeffery I.B."/>
            <person name="Cooney J.C."/>
            <person name="Kagawa T.F."/>
            <person name="Liu W."/>
            <person name="Song Y."/>
            <person name="Salvetti E."/>
            <person name="Wrobel A."/>
            <person name="Rasinkangas P."/>
            <person name="Parkhill J."/>
            <person name="Rea M.C."/>
            <person name="O'Sullivan O."/>
            <person name="Ritari J."/>
            <person name="Douillard F.P."/>
            <person name="Paul Ross R."/>
            <person name="Yang R."/>
            <person name="Briner A.E."/>
            <person name="Felis G.E."/>
            <person name="de Vos W.M."/>
            <person name="Barrangou R."/>
            <person name="Klaenhammer T.R."/>
            <person name="Caufield P.W."/>
            <person name="Cui Y."/>
            <person name="Zhang H."/>
            <person name="O'Toole P.W."/>
        </authorList>
    </citation>
    <scope>NUCLEOTIDE SEQUENCE [LARGE SCALE GENOMIC DNA]</scope>
    <source>
        <strain evidence="1 4">ATCC BAA-66</strain>
        <strain evidence="2 3">DSM 13344</strain>
    </source>
</reference>
<gene>
    <name evidence="1" type="ORF">IV38_GL001516</name>
    <name evidence="2" type="ORF">IV40_GL001302</name>
</gene>
<dbReference type="RefSeq" id="WP_057769469.1">
    <property type="nucleotide sequence ID" value="NZ_JQAT01000003.1"/>
</dbReference>
<dbReference type="EMBL" id="JQAT01000003">
    <property type="protein sequence ID" value="KRN28514.1"/>
    <property type="molecule type" value="Genomic_DNA"/>
</dbReference>
<organism evidence="1 4">
    <name type="scientific">Lactobacillus selangorensis</name>
    <dbReference type="NCBI Taxonomy" id="81857"/>
    <lineage>
        <taxon>Bacteria</taxon>
        <taxon>Bacillati</taxon>
        <taxon>Bacillota</taxon>
        <taxon>Bacilli</taxon>
        <taxon>Lactobacillales</taxon>
        <taxon>Lactobacillaceae</taxon>
        <taxon>Lactobacillus</taxon>
    </lineage>
</organism>